<evidence type="ECO:0000313" key="2">
    <source>
        <dbReference type="EMBL" id="CAK0894003.1"/>
    </source>
</evidence>
<dbReference type="EMBL" id="CAUYUJ010019837">
    <property type="protein sequence ID" value="CAK0894003.1"/>
    <property type="molecule type" value="Genomic_DNA"/>
</dbReference>
<proteinExistence type="predicted"/>
<dbReference type="InterPro" id="IPR025333">
    <property type="entry name" value="DUF4239"/>
</dbReference>
<keyword evidence="1" id="KW-1133">Transmembrane helix</keyword>
<keyword evidence="1" id="KW-0812">Transmembrane</keyword>
<comment type="caution">
    <text evidence="2">The sequence shown here is derived from an EMBL/GenBank/DDBJ whole genome shotgun (WGS) entry which is preliminary data.</text>
</comment>
<feature type="transmembrane region" description="Helical" evidence="1">
    <location>
        <begin position="318"/>
        <end position="342"/>
    </location>
</feature>
<evidence type="ECO:0000256" key="1">
    <source>
        <dbReference type="SAM" id="Phobius"/>
    </source>
</evidence>
<reference evidence="2" key="1">
    <citation type="submission" date="2023-10" db="EMBL/GenBank/DDBJ databases">
        <authorList>
            <person name="Chen Y."/>
            <person name="Shah S."/>
            <person name="Dougan E. K."/>
            <person name="Thang M."/>
            <person name="Chan C."/>
        </authorList>
    </citation>
    <scope>NUCLEOTIDE SEQUENCE [LARGE SCALE GENOMIC DNA]</scope>
</reference>
<keyword evidence="3" id="KW-1185">Reference proteome</keyword>
<protein>
    <submittedName>
        <fullName evidence="2">Uncharacterized protein</fullName>
    </submittedName>
</protein>
<feature type="transmembrane region" description="Helical" evidence="1">
    <location>
        <begin position="362"/>
        <end position="379"/>
    </location>
</feature>
<gene>
    <name evidence="2" type="ORF">PCOR1329_LOCUS73181</name>
</gene>
<name>A0ABN9X3T7_9DINO</name>
<feature type="transmembrane region" description="Helical" evidence="1">
    <location>
        <begin position="175"/>
        <end position="196"/>
    </location>
</feature>
<organism evidence="2 3">
    <name type="scientific">Prorocentrum cordatum</name>
    <dbReference type="NCBI Taxonomy" id="2364126"/>
    <lineage>
        <taxon>Eukaryota</taxon>
        <taxon>Sar</taxon>
        <taxon>Alveolata</taxon>
        <taxon>Dinophyceae</taxon>
        <taxon>Prorocentrales</taxon>
        <taxon>Prorocentraceae</taxon>
        <taxon>Prorocentrum</taxon>
    </lineage>
</organism>
<evidence type="ECO:0000313" key="3">
    <source>
        <dbReference type="Proteomes" id="UP001189429"/>
    </source>
</evidence>
<sequence>MSAGEPRPFKVKCPALRQSSQRRVPCYHSAGAVALCPAADAKKVCVCVRVRIVFFTLSADVPRTAPSASGRRGRAALRPLRAPVRQAAADALQARVPEQGCLVPQDVLYEGVPEDPAERLLDLFKGTAIYVLPFAGPVVAFGLWPQLLALVHFVLGEEAGLLELTQLTLNPTTNGIVVASLGTALGTLTSITVWTLRQRQLDIRSALNKEACELQMLAATLTTSESAAVDPRGGAQAAAYVRMISLFRQYVARLIEESSKRADVRQLELRGAGTSELTGIARTARQCGMPPDMTSDLASHIGRLSDARSMRLASLSTAFPLIHWAILSLLAASISLCFLIEIDQYEGRFMSERPENSLRLRIVFTFLVGTFSGLSGLCADLNDPFRGSFCVTNTVRQFYTLLANADRELEGALMALNPSLSRSDIEREVRSSSASGSADFGSFGAWLRKQVDGGSQKEGGLRGFWI</sequence>
<dbReference type="Proteomes" id="UP001189429">
    <property type="component" value="Unassembled WGS sequence"/>
</dbReference>
<accession>A0ABN9X3T7</accession>
<dbReference type="Pfam" id="PF14023">
    <property type="entry name" value="Bestrophin-like"/>
    <property type="match status" value="1"/>
</dbReference>
<keyword evidence="1" id="KW-0472">Membrane</keyword>
<feature type="transmembrane region" description="Helical" evidence="1">
    <location>
        <begin position="129"/>
        <end position="155"/>
    </location>
</feature>